<protein>
    <submittedName>
        <fullName evidence="3">Amidohydrolase</fullName>
    </submittedName>
</protein>
<dbReference type="GO" id="GO:0016787">
    <property type="term" value="F:hydrolase activity"/>
    <property type="evidence" value="ECO:0007669"/>
    <property type="project" value="UniProtKB-KW"/>
</dbReference>
<accession>A0A5R9INR4</accession>
<dbReference type="PANTHER" id="PTHR43569:SF2">
    <property type="entry name" value="AMIDOHYDROLASE-RELATED DOMAIN-CONTAINING PROTEIN"/>
    <property type="match status" value="1"/>
</dbReference>
<evidence type="ECO:0000256" key="1">
    <source>
        <dbReference type="ARBA" id="ARBA00038310"/>
    </source>
</evidence>
<name>A0A5R9INR4_9GAMM</name>
<dbReference type="InterPro" id="IPR032466">
    <property type="entry name" value="Metal_Hydrolase"/>
</dbReference>
<dbReference type="RefSeq" id="WP_138318465.1">
    <property type="nucleotide sequence ID" value="NZ_VCBC01000003.1"/>
</dbReference>
<dbReference type="PANTHER" id="PTHR43569">
    <property type="entry name" value="AMIDOHYDROLASE"/>
    <property type="match status" value="1"/>
</dbReference>
<dbReference type="InterPro" id="IPR006680">
    <property type="entry name" value="Amidohydro-rel"/>
</dbReference>
<reference evidence="3 4" key="1">
    <citation type="submission" date="2019-05" db="EMBL/GenBank/DDBJ databases">
        <title>Genome sequences of Thalassotalea litorea 1K03283.</title>
        <authorList>
            <person name="Zhang D."/>
        </authorList>
    </citation>
    <scope>NUCLEOTIDE SEQUENCE [LARGE SCALE GENOMIC DNA]</scope>
    <source>
        <strain evidence="3 4">MCCC 1K03283</strain>
    </source>
</reference>
<keyword evidence="3" id="KW-0378">Hydrolase</keyword>
<dbReference type="EMBL" id="VCBC01000003">
    <property type="protein sequence ID" value="TLU67184.1"/>
    <property type="molecule type" value="Genomic_DNA"/>
</dbReference>
<comment type="similarity">
    <text evidence="1">Belongs to the metallo-dependent hydrolases superfamily.</text>
</comment>
<organism evidence="3 4">
    <name type="scientific">Thalassotalea litorea</name>
    <dbReference type="NCBI Taxonomy" id="2020715"/>
    <lineage>
        <taxon>Bacteria</taxon>
        <taxon>Pseudomonadati</taxon>
        <taxon>Pseudomonadota</taxon>
        <taxon>Gammaproteobacteria</taxon>
        <taxon>Alteromonadales</taxon>
        <taxon>Colwelliaceae</taxon>
        <taxon>Thalassotalea</taxon>
    </lineage>
</organism>
<feature type="domain" description="Amidohydrolase-related" evidence="2">
    <location>
        <begin position="8"/>
        <end position="291"/>
    </location>
</feature>
<comment type="caution">
    <text evidence="3">The sequence shown here is derived from an EMBL/GenBank/DDBJ whole genome shotgun (WGS) entry which is preliminary data.</text>
</comment>
<gene>
    <name evidence="3" type="ORF">FE810_02550</name>
</gene>
<dbReference type="Proteomes" id="UP000307790">
    <property type="component" value="Unassembled WGS sequence"/>
</dbReference>
<evidence type="ECO:0000259" key="2">
    <source>
        <dbReference type="Pfam" id="PF04909"/>
    </source>
</evidence>
<dbReference type="InterPro" id="IPR052350">
    <property type="entry name" value="Metallo-dep_Lactonases"/>
</dbReference>
<dbReference type="OrthoDB" id="9787654at2"/>
<sequence>MNETTKIIDPHLHFFDYENGHYHWLKPENPPIWPNKDALQKSFSAADLTLSDAMELQGLVHIEAGFDNQHPEKELDFLEQLQLPPFKAIACADLTKVEFNQSLETLRTYKSFVGVRHIIDAQGDTLLHDPNFADNLALLAEHKLIFEAQLDCCDLDSAIRLAELASNYPNLQICINHSGILRDFSQWPALSEYAKWRAAMHYFSDQENIALKISGMEMQNPRWSWGHARWLVHKLRNLYAEERLMLASNFPINLLAMPYDTLWLGYRDELGLSPESFQALGHDNAKRIYRL</sequence>
<keyword evidence="4" id="KW-1185">Reference proteome</keyword>
<dbReference type="Gene3D" id="3.20.20.140">
    <property type="entry name" value="Metal-dependent hydrolases"/>
    <property type="match status" value="1"/>
</dbReference>
<evidence type="ECO:0000313" key="4">
    <source>
        <dbReference type="Proteomes" id="UP000307790"/>
    </source>
</evidence>
<proteinExistence type="inferred from homology"/>
<evidence type="ECO:0000313" key="3">
    <source>
        <dbReference type="EMBL" id="TLU67184.1"/>
    </source>
</evidence>
<dbReference type="Pfam" id="PF04909">
    <property type="entry name" value="Amidohydro_2"/>
    <property type="match status" value="1"/>
</dbReference>
<dbReference type="AlphaFoldDB" id="A0A5R9INR4"/>
<dbReference type="SUPFAM" id="SSF51556">
    <property type="entry name" value="Metallo-dependent hydrolases"/>
    <property type="match status" value="1"/>
</dbReference>